<evidence type="ECO:0000313" key="1">
    <source>
        <dbReference type="EMBL" id="KAF5227144.1"/>
    </source>
</evidence>
<accession>A0AAN5YYK6</accession>
<gene>
    <name evidence="1" type="ORF">FAUST_11958</name>
</gene>
<dbReference type="PANTHER" id="PTHR39596:SF2">
    <property type="entry name" value="HET DOMAIN PROTEIN (AFU_ORTHOLOGUE AFUA_1G17550)-RELATED"/>
    <property type="match status" value="1"/>
</dbReference>
<protein>
    <recommendedName>
        <fullName evidence="3">Heterokaryon incompatibility domain-containing protein</fullName>
    </recommendedName>
</protein>
<dbReference type="Proteomes" id="UP000537989">
    <property type="component" value="Unassembled WGS sequence"/>
</dbReference>
<organism evidence="1 2">
    <name type="scientific">Fusarium austroamericanum</name>
    <dbReference type="NCBI Taxonomy" id="282268"/>
    <lineage>
        <taxon>Eukaryota</taxon>
        <taxon>Fungi</taxon>
        <taxon>Dikarya</taxon>
        <taxon>Ascomycota</taxon>
        <taxon>Pezizomycotina</taxon>
        <taxon>Sordariomycetes</taxon>
        <taxon>Hypocreomycetidae</taxon>
        <taxon>Hypocreales</taxon>
        <taxon>Nectriaceae</taxon>
        <taxon>Fusarium</taxon>
    </lineage>
</organism>
<name>A0AAN5YYK6_FUSAU</name>
<evidence type="ECO:0000313" key="2">
    <source>
        <dbReference type="Proteomes" id="UP000537989"/>
    </source>
</evidence>
<comment type="caution">
    <text evidence="1">The sequence shown here is derived from an EMBL/GenBank/DDBJ whole genome shotgun (WGS) entry which is preliminary data.</text>
</comment>
<reference evidence="1 2" key="1">
    <citation type="submission" date="2020-02" db="EMBL/GenBank/DDBJ databases">
        <title>Identification and distribution of gene clusters putatively required for synthesis of sphingolipid metabolism inhibitors in phylogenetically diverse species of the filamentous fungus Fusarium.</title>
        <authorList>
            <person name="Kim H.-S."/>
            <person name="Busman M."/>
            <person name="Brown D.W."/>
            <person name="Divon H."/>
            <person name="Uhlig S."/>
            <person name="Proctor R.H."/>
        </authorList>
    </citation>
    <scope>NUCLEOTIDE SEQUENCE [LARGE SCALE GENOMIC DNA]</scope>
    <source>
        <strain evidence="1 2">NRRL 2903</strain>
    </source>
</reference>
<dbReference type="EMBL" id="JAAMOD010000681">
    <property type="protein sequence ID" value="KAF5227144.1"/>
    <property type="molecule type" value="Genomic_DNA"/>
</dbReference>
<dbReference type="PANTHER" id="PTHR39596">
    <property type="match status" value="1"/>
</dbReference>
<dbReference type="AlphaFoldDB" id="A0AAN5YYK6"/>
<evidence type="ECO:0008006" key="3">
    <source>
        <dbReference type="Google" id="ProtNLM"/>
    </source>
</evidence>
<proteinExistence type="predicted"/>
<keyword evidence="2" id="KW-1185">Reference proteome</keyword>
<feature type="non-terminal residue" evidence="1">
    <location>
        <position position="720"/>
    </location>
</feature>
<sequence>MSETKSLVEFIESDATVDPRRPVMVMATSFLIEATMAALKGDASLDPGFTLNHEIDATLLWKWDSHLWKLLRNDGWCPSELAAIFSRSNASSLWFLHHLTRPASHRRHQMIHIRDPTKIDQGCNPDNLCTASSCVYRRLRDETYVTQHTASCEDCDEVVADLESLCSILSDNKIPLIVPIKEESTAPEISFCPADPDRAYIAISHVWSDGLGNPHRNALPRCQLVRLSNIALSYPSAPLFWLDTLCVPPDIANVPKEQKIALELMRKTYEDAEAVVVLDSWIVDAMSEDETDVESLHRIFYCGWNTRLWTFQEGALARTLLFQFKDRLYDVDKGIDRLKEKRSPSIDFTVKPVLIRLHSQLRGFRKAGGAINDQLRFISGSTAIRTTSVGADETLCLTALLDLDVGKVIDTKPELRMQQFWRMLPFIPSGFLFQPRYERMDIDGFRWAPRTLLGLNDSVHLDAPGLLNLKERGLCGAGVGLKFRSGDKNVATTLRLTDDRQKWYYLNFDLRNCLEAKMAQVFGECPIKRRTINIKQAYGCGEIGIVFDESLRGESQKDLTKDSSVPQGHTVALLAIKEEIEGCAYSRFICTGVIQEMESGVYDRDARVLKQAVEDNATKIKPEDVEDLDLRPDNMIQRLGGEGFDVGDVKKLAKLGVLSVKQAGGLFCDNRTGTVIVAPDTTCGFELGAGSSSSADPSDSSGPSQNAGAVVGGVIGGLII</sequence>